<organism evidence="5 6">
    <name type="scientific">Stutzerimonas stutzeri</name>
    <name type="common">Pseudomonas stutzeri</name>
    <dbReference type="NCBI Taxonomy" id="316"/>
    <lineage>
        <taxon>Bacteria</taxon>
        <taxon>Pseudomonadati</taxon>
        <taxon>Pseudomonadota</taxon>
        <taxon>Gammaproteobacteria</taxon>
        <taxon>Pseudomonadales</taxon>
        <taxon>Pseudomonadaceae</taxon>
        <taxon>Stutzerimonas</taxon>
    </lineage>
</organism>
<feature type="domain" description="HTH iclR-type" evidence="4">
    <location>
        <begin position="20"/>
        <end position="46"/>
    </location>
</feature>
<evidence type="ECO:0000313" key="5">
    <source>
        <dbReference type="EMBL" id="PNG07986.1"/>
    </source>
</evidence>
<dbReference type="SUPFAM" id="SSF48498">
    <property type="entry name" value="Tetracyclin repressor-like, C-terminal domain"/>
    <property type="match status" value="1"/>
</dbReference>
<evidence type="ECO:0000256" key="1">
    <source>
        <dbReference type="ARBA" id="ARBA00023015"/>
    </source>
</evidence>
<reference evidence="5 6" key="1">
    <citation type="submission" date="2018-01" db="EMBL/GenBank/DDBJ databases">
        <title>Denitrification phenotypes of diverse strains of Pseudomonas stutzeri.</title>
        <authorList>
            <person name="Milligan D.A."/>
            <person name="Bergaust L."/>
            <person name="Bakken L.R."/>
            <person name="Frostegard A."/>
        </authorList>
    </citation>
    <scope>NUCLEOTIDE SEQUENCE [LARGE SCALE GENOMIC DNA]</scope>
    <source>
        <strain evidence="5 6">28a3</strain>
    </source>
</reference>
<evidence type="ECO:0000259" key="4">
    <source>
        <dbReference type="Pfam" id="PF09339"/>
    </source>
</evidence>
<dbReference type="InterPro" id="IPR050109">
    <property type="entry name" value="HTH-type_TetR-like_transc_reg"/>
</dbReference>
<comment type="caution">
    <text evidence="5">The sequence shown here is derived from an EMBL/GenBank/DDBJ whole genome shotgun (WGS) entry which is preliminary data.</text>
</comment>
<dbReference type="InterPro" id="IPR009057">
    <property type="entry name" value="Homeodomain-like_sf"/>
</dbReference>
<dbReference type="PANTHER" id="PTHR30055:SF234">
    <property type="entry name" value="HTH-TYPE TRANSCRIPTIONAL REGULATOR BETI"/>
    <property type="match status" value="1"/>
</dbReference>
<dbReference type="Proteomes" id="UP000235897">
    <property type="component" value="Unassembled WGS sequence"/>
</dbReference>
<dbReference type="PANTHER" id="PTHR30055">
    <property type="entry name" value="HTH-TYPE TRANSCRIPTIONAL REGULATOR RUTR"/>
    <property type="match status" value="1"/>
</dbReference>
<dbReference type="RefSeq" id="WP_102845936.1">
    <property type="nucleotide sequence ID" value="NZ_CP073105.1"/>
</dbReference>
<keyword evidence="2" id="KW-0238">DNA-binding</keyword>
<evidence type="ECO:0000256" key="3">
    <source>
        <dbReference type="ARBA" id="ARBA00023163"/>
    </source>
</evidence>
<protein>
    <submittedName>
        <fullName evidence="5">Transcriptional regulator</fullName>
    </submittedName>
</protein>
<dbReference type="InterPro" id="IPR036271">
    <property type="entry name" value="Tet_transcr_reg_TetR-rel_C_sf"/>
</dbReference>
<evidence type="ECO:0000256" key="2">
    <source>
        <dbReference type="ARBA" id="ARBA00023125"/>
    </source>
</evidence>
<dbReference type="GO" id="GO:0000976">
    <property type="term" value="F:transcription cis-regulatory region binding"/>
    <property type="evidence" value="ECO:0007669"/>
    <property type="project" value="TreeGrafter"/>
</dbReference>
<sequence length="186" mass="20583">MTQPLPDDRLLKALAVAFVDRPRATLKELAEAAGISKATLHRLCGTRDNLVEMLMAHGLTVLNQVIQRTDLDNAEPLTALKRLIQEHLAHRELLMFLMFQYRPDSLDPANEGAKWIPYDSALDAFFLRGQRAGLFRIEVGAPVLTELFLSLIYGIVDAERRGRAASASSAGIIEQFFLQGAGVRGN</sequence>
<keyword evidence="3" id="KW-0804">Transcription</keyword>
<dbReference type="GO" id="GO:0003700">
    <property type="term" value="F:DNA-binding transcription factor activity"/>
    <property type="evidence" value="ECO:0007669"/>
    <property type="project" value="TreeGrafter"/>
</dbReference>
<name>A0A2N8SZR2_STUST</name>
<dbReference type="Pfam" id="PF09339">
    <property type="entry name" value="HTH_IclR"/>
    <property type="match status" value="1"/>
</dbReference>
<gene>
    <name evidence="5" type="ORF">CXL00_02760</name>
</gene>
<dbReference type="EMBL" id="POUW01000001">
    <property type="protein sequence ID" value="PNG07986.1"/>
    <property type="molecule type" value="Genomic_DNA"/>
</dbReference>
<keyword evidence="1" id="KW-0805">Transcription regulation</keyword>
<evidence type="ECO:0000313" key="6">
    <source>
        <dbReference type="Proteomes" id="UP000235897"/>
    </source>
</evidence>
<dbReference type="InterPro" id="IPR005471">
    <property type="entry name" value="Tscrpt_reg_IclR_N"/>
</dbReference>
<accession>A0A2N8SZR2</accession>
<dbReference type="Gene3D" id="1.10.357.10">
    <property type="entry name" value="Tetracycline Repressor, domain 2"/>
    <property type="match status" value="1"/>
</dbReference>
<dbReference type="OrthoDB" id="8654052at2"/>
<proteinExistence type="predicted"/>
<dbReference type="AlphaFoldDB" id="A0A2N8SZR2"/>
<dbReference type="SUPFAM" id="SSF46689">
    <property type="entry name" value="Homeodomain-like"/>
    <property type="match status" value="1"/>
</dbReference>